<sequence length="288" mass="32761">MCVTFLYLNADAIGDGSKYQLIILNNRDENFDRPTSLAAWEGDILAGRDQALQHEKGGTWLGIKSDGKVGILLSMLEKDSRMIPGAPTRGRIVNDYLHSDYTAEEYGQRMAKCAHIFNGFNVLLLDRIKQINGQKAYRVVNFISRQDDATPETLGSGVFGFGNSPRRTPFKKVSYGARIFEDKIQQLNGQSKQEIFEQFIGILRDDTCHHPDEQLMSQTDQPEECSKAMSRLFFRLPDPFRYGTRSHTVILIDGLGHVDYLERSQIPPSKDFSNIHWVDSVYEFDIID</sequence>
<dbReference type="WBParaSite" id="PgR089_g048_t01">
    <property type="protein sequence ID" value="PgR089_g048_t01"/>
    <property type="gene ID" value="PgR089_g048"/>
</dbReference>
<reference evidence="2 3" key="1">
    <citation type="submission" date="2022-11" db="UniProtKB">
        <authorList>
            <consortium name="WormBaseParasite"/>
        </authorList>
    </citation>
    <scope>IDENTIFICATION</scope>
</reference>
<organism evidence="1 3">
    <name type="scientific">Parascaris univalens</name>
    <name type="common">Nematode worm</name>
    <dbReference type="NCBI Taxonomy" id="6257"/>
    <lineage>
        <taxon>Eukaryota</taxon>
        <taxon>Metazoa</taxon>
        <taxon>Ecdysozoa</taxon>
        <taxon>Nematoda</taxon>
        <taxon>Chromadorea</taxon>
        <taxon>Rhabditida</taxon>
        <taxon>Spirurina</taxon>
        <taxon>Ascaridomorpha</taxon>
        <taxon>Ascaridoidea</taxon>
        <taxon>Ascarididae</taxon>
        <taxon>Parascaris</taxon>
    </lineage>
</organism>
<dbReference type="WBParaSite" id="PgR089_g048_t03">
    <property type="protein sequence ID" value="PgR089_g048_t03"/>
    <property type="gene ID" value="PgR089_g048"/>
</dbReference>
<name>A0A915C6M6_PARUN</name>
<proteinExistence type="predicted"/>
<protein>
    <submittedName>
        <fullName evidence="2 3">Transport and Golgi organization protein 2</fullName>
    </submittedName>
</protein>
<dbReference type="GO" id="GO:0007030">
    <property type="term" value="P:Golgi organization"/>
    <property type="evidence" value="ECO:0007669"/>
    <property type="project" value="TreeGrafter"/>
</dbReference>
<dbReference type="GO" id="GO:0009306">
    <property type="term" value="P:protein secretion"/>
    <property type="evidence" value="ECO:0007669"/>
    <property type="project" value="TreeGrafter"/>
</dbReference>
<dbReference type="Proteomes" id="UP000887569">
    <property type="component" value="Unplaced"/>
</dbReference>
<evidence type="ECO:0000313" key="3">
    <source>
        <dbReference type="WBParaSite" id="PgR089_g048_t02"/>
    </source>
</evidence>
<evidence type="ECO:0000313" key="1">
    <source>
        <dbReference type="Proteomes" id="UP000887569"/>
    </source>
</evidence>
<dbReference type="GO" id="GO:0005794">
    <property type="term" value="C:Golgi apparatus"/>
    <property type="evidence" value="ECO:0007669"/>
    <property type="project" value="TreeGrafter"/>
</dbReference>
<dbReference type="PANTHER" id="PTHR17985">
    <property type="entry name" value="SER/THR-RICH PROTEIN T10 IN DGCR REGION"/>
    <property type="match status" value="1"/>
</dbReference>
<dbReference type="InterPro" id="IPR008551">
    <property type="entry name" value="TANGO2"/>
</dbReference>
<dbReference type="PANTHER" id="PTHR17985:SF8">
    <property type="entry name" value="TRANSPORT AND GOLGI ORGANIZATION PROTEIN 2 HOMOLOG"/>
    <property type="match status" value="1"/>
</dbReference>
<evidence type="ECO:0000313" key="2">
    <source>
        <dbReference type="WBParaSite" id="PgR089_g048_t01"/>
    </source>
</evidence>
<dbReference type="AlphaFoldDB" id="A0A915C6M6"/>
<dbReference type="Pfam" id="PF05742">
    <property type="entry name" value="TANGO2"/>
    <property type="match status" value="1"/>
</dbReference>
<dbReference type="WBParaSite" id="PgR089_g048_t02">
    <property type="protein sequence ID" value="PgR089_g048_t02"/>
    <property type="gene ID" value="PgR089_g048"/>
</dbReference>
<keyword evidence="1" id="KW-1185">Reference proteome</keyword>
<accession>A0A915C6M6</accession>